<comment type="cofactor">
    <cofactor evidence="1">
        <name>Mg(2+)</name>
        <dbReference type="ChEBI" id="CHEBI:18420"/>
    </cofactor>
</comment>
<dbReference type="Gene3D" id="3.90.79.10">
    <property type="entry name" value="Nucleoside Triphosphate Pyrophosphohydrolase"/>
    <property type="match status" value="1"/>
</dbReference>
<gene>
    <name evidence="5" type="ORF">SAMN05216362_1434</name>
</gene>
<name>A0A1H9L112_9BACI</name>
<dbReference type="PROSITE" id="PS00893">
    <property type="entry name" value="NUDIX_BOX"/>
    <property type="match status" value="1"/>
</dbReference>
<dbReference type="InterPro" id="IPR020476">
    <property type="entry name" value="Nudix_hydrolase"/>
</dbReference>
<dbReference type="SUPFAM" id="SSF55811">
    <property type="entry name" value="Nudix"/>
    <property type="match status" value="1"/>
</dbReference>
<dbReference type="Pfam" id="PF00293">
    <property type="entry name" value="NUDIX"/>
    <property type="match status" value="1"/>
</dbReference>
<dbReference type="STRING" id="571933.SAMN05216362_1434"/>
<evidence type="ECO:0000256" key="3">
    <source>
        <dbReference type="RuleBase" id="RU003476"/>
    </source>
</evidence>
<dbReference type="RefSeq" id="WP_091775399.1">
    <property type="nucleotide sequence ID" value="NZ_FOES01000043.1"/>
</dbReference>
<dbReference type="PANTHER" id="PTHR43046:SF2">
    <property type="entry name" value="8-OXO-DGTP DIPHOSPHATASE-RELATED"/>
    <property type="match status" value="1"/>
</dbReference>
<dbReference type="EMBL" id="FOES01000043">
    <property type="protein sequence ID" value="SER05134.1"/>
    <property type="molecule type" value="Genomic_DNA"/>
</dbReference>
<accession>A0A1H9L112</accession>
<protein>
    <submittedName>
        <fullName evidence="5">NUDIX domain-containing protein</fullName>
    </submittedName>
</protein>
<dbReference type="CDD" id="cd02883">
    <property type="entry name" value="NUDIX_Hydrolase"/>
    <property type="match status" value="1"/>
</dbReference>
<dbReference type="InterPro" id="IPR000086">
    <property type="entry name" value="NUDIX_hydrolase_dom"/>
</dbReference>
<dbReference type="InterPro" id="IPR020084">
    <property type="entry name" value="NUDIX_hydrolase_CS"/>
</dbReference>
<evidence type="ECO:0000256" key="1">
    <source>
        <dbReference type="ARBA" id="ARBA00001946"/>
    </source>
</evidence>
<evidence type="ECO:0000313" key="6">
    <source>
        <dbReference type="Proteomes" id="UP000199427"/>
    </source>
</evidence>
<dbReference type="OrthoDB" id="9804563at2"/>
<comment type="similarity">
    <text evidence="3">Belongs to the Nudix hydrolase family.</text>
</comment>
<keyword evidence="2 3" id="KW-0378">Hydrolase</keyword>
<dbReference type="PROSITE" id="PS51462">
    <property type="entry name" value="NUDIX"/>
    <property type="match status" value="1"/>
</dbReference>
<sequence>MSKWKGAAAVCINEQHELLMIYQGAPHEEKMWSVPSGGLEKGENFEECCIREVYEETGYLVEISDELFVKESDQSFVKYFRVNVVGGKMSLHDPDGLIYKIAWRNLNRVSDSERIFIKTNI</sequence>
<dbReference type="AlphaFoldDB" id="A0A1H9L112"/>
<dbReference type="InterPro" id="IPR015797">
    <property type="entry name" value="NUDIX_hydrolase-like_dom_sf"/>
</dbReference>
<keyword evidence="6" id="KW-1185">Reference proteome</keyword>
<proteinExistence type="inferred from homology"/>
<dbReference type="GO" id="GO:0016787">
    <property type="term" value="F:hydrolase activity"/>
    <property type="evidence" value="ECO:0007669"/>
    <property type="project" value="UniProtKB-KW"/>
</dbReference>
<dbReference type="PANTHER" id="PTHR43046">
    <property type="entry name" value="GDP-MANNOSE MANNOSYL HYDROLASE"/>
    <property type="match status" value="1"/>
</dbReference>
<reference evidence="5 6" key="1">
    <citation type="submission" date="2016-10" db="EMBL/GenBank/DDBJ databases">
        <authorList>
            <person name="de Groot N.N."/>
        </authorList>
    </citation>
    <scope>NUCLEOTIDE SEQUENCE [LARGE SCALE GENOMIC DNA]</scope>
    <source>
        <strain evidence="5 6">DSM 21633</strain>
    </source>
</reference>
<evidence type="ECO:0000259" key="4">
    <source>
        <dbReference type="PROSITE" id="PS51462"/>
    </source>
</evidence>
<dbReference type="Proteomes" id="UP000199427">
    <property type="component" value="Unassembled WGS sequence"/>
</dbReference>
<evidence type="ECO:0000256" key="2">
    <source>
        <dbReference type="ARBA" id="ARBA00022801"/>
    </source>
</evidence>
<feature type="domain" description="Nudix hydrolase" evidence="4">
    <location>
        <begin position="3"/>
        <end position="121"/>
    </location>
</feature>
<organism evidence="5 6">
    <name type="scientific">Piscibacillus halophilus</name>
    <dbReference type="NCBI Taxonomy" id="571933"/>
    <lineage>
        <taxon>Bacteria</taxon>
        <taxon>Bacillati</taxon>
        <taxon>Bacillota</taxon>
        <taxon>Bacilli</taxon>
        <taxon>Bacillales</taxon>
        <taxon>Bacillaceae</taxon>
        <taxon>Piscibacillus</taxon>
    </lineage>
</organism>
<evidence type="ECO:0000313" key="5">
    <source>
        <dbReference type="EMBL" id="SER05134.1"/>
    </source>
</evidence>
<dbReference type="PRINTS" id="PR00502">
    <property type="entry name" value="NUDIXFAMILY"/>
</dbReference>